<evidence type="ECO:0000256" key="1">
    <source>
        <dbReference type="SAM" id="Phobius"/>
    </source>
</evidence>
<accession>A0A7G5H2G8</accession>
<keyword evidence="1" id="KW-0472">Membrane</keyword>
<feature type="transmembrane region" description="Helical" evidence="1">
    <location>
        <begin position="35"/>
        <end position="55"/>
    </location>
</feature>
<protein>
    <submittedName>
        <fullName evidence="2">Uncharacterized protein</fullName>
    </submittedName>
</protein>
<organism evidence="2 3">
    <name type="scientific">Spirosoma foliorum</name>
    <dbReference type="NCBI Taxonomy" id="2710596"/>
    <lineage>
        <taxon>Bacteria</taxon>
        <taxon>Pseudomonadati</taxon>
        <taxon>Bacteroidota</taxon>
        <taxon>Cytophagia</taxon>
        <taxon>Cytophagales</taxon>
        <taxon>Cytophagaceae</taxon>
        <taxon>Spirosoma</taxon>
    </lineage>
</organism>
<keyword evidence="1" id="KW-0812">Transmembrane</keyword>
<evidence type="ECO:0000313" key="3">
    <source>
        <dbReference type="Proteomes" id="UP000515369"/>
    </source>
</evidence>
<keyword evidence="1" id="KW-1133">Transmembrane helix</keyword>
<dbReference type="RefSeq" id="WP_182462656.1">
    <property type="nucleotide sequence ID" value="NZ_CP059732.1"/>
</dbReference>
<keyword evidence="3" id="KW-1185">Reference proteome</keyword>
<reference evidence="2 3" key="1">
    <citation type="submission" date="2020-07" db="EMBL/GenBank/DDBJ databases">
        <title>Spirosoma foliorum sp. nov., isolated from the leaves on the Nejang mountain Korea, Republic of.</title>
        <authorList>
            <person name="Ho H."/>
            <person name="Lee Y.-J."/>
            <person name="Nurcahyanto D.-A."/>
            <person name="Kim S.-G."/>
        </authorList>
    </citation>
    <scope>NUCLEOTIDE SEQUENCE [LARGE SCALE GENOMIC DNA]</scope>
    <source>
        <strain evidence="2 3">PL0136</strain>
    </source>
</reference>
<dbReference type="KEGG" id="sfol:H3H32_10695"/>
<dbReference type="Proteomes" id="UP000515369">
    <property type="component" value="Chromosome"/>
</dbReference>
<evidence type="ECO:0000313" key="2">
    <source>
        <dbReference type="EMBL" id="QMW05310.1"/>
    </source>
</evidence>
<sequence length="57" mass="6176">MLIFIPAILLATIQALVCAYFLMQAIKEEEGRTGSLIYSGIAACTTLFLFTIAALHV</sequence>
<name>A0A7G5H2G8_9BACT</name>
<dbReference type="AlphaFoldDB" id="A0A7G5H2G8"/>
<dbReference type="EMBL" id="CP059732">
    <property type="protein sequence ID" value="QMW05310.1"/>
    <property type="molecule type" value="Genomic_DNA"/>
</dbReference>
<proteinExistence type="predicted"/>
<gene>
    <name evidence="2" type="ORF">H3H32_10695</name>
</gene>